<evidence type="ECO:0000313" key="1">
    <source>
        <dbReference type="EMBL" id="CAK0908449.1"/>
    </source>
</evidence>
<organism evidence="1 2">
    <name type="scientific">Prorocentrum cordatum</name>
    <dbReference type="NCBI Taxonomy" id="2364126"/>
    <lineage>
        <taxon>Eukaryota</taxon>
        <taxon>Sar</taxon>
        <taxon>Alveolata</taxon>
        <taxon>Dinophyceae</taxon>
        <taxon>Prorocentrales</taxon>
        <taxon>Prorocentraceae</taxon>
        <taxon>Prorocentrum</taxon>
    </lineage>
</organism>
<gene>
    <name evidence="1" type="ORF">PCOR1329_LOCUS83128</name>
</gene>
<accession>A0ABN9Y765</accession>
<protein>
    <recommendedName>
        <fullName evidence="3">Beta-galactosidase</fullName>
    </recommendedName>
</protein>
<feature type="non-terminal residue" evidence="1">
    <location>
        <position position="251"/>
    </location>
</feature>
<dbReference type="Proteomes" id="UP001189429">
    <property type="component" value="Unassembled WGS sequence"/>
</dbReference>
<name>A0ABN9Y765_9DINO</name>
<proteinExistence type="predicted"/>
<dbReference type="EMBL" id="CAUYUJ010022016">
    <property type="protein sequence ID" value="CAK0908449.1"/>
    <property type="molecule type" value="Genomic_DNA"/>
</dbReference>
<sequence>MEDHRLESFGEHAQLQFENKVLLRGVSGYVYYHTPDRSRTLYLAFSCPITGSSCFTARGGSQPPDCQGLWEQVPEAAAPGAGLRRADGCAWETIESQDDSIVLRVVVLPEGGGDGVGRPLLDAELAVRLAKAQDCSSVLAESSAEAAAAGWHERQVLIEVDNRTEEDFHLDGEWFDPGRWLDRPTATIPRKGADKAQNVVKLKFTSDLFRGVAGVVWFVNEPGLDTYLSIAFSNPIAGYGTFGAPALAAAR</sequence>
<keyword evidence="2" id="KW-1185">Reference proteome</keyword>
<comment type="caution">
    <text evidence="1">The sequence shown here is derived from an EMBL/GenBank/DDBJ whole genome shotgun (WGS) entry which is preliminary data.</text>
</comment>
<reference evidence="1" key="1">
    <citation type="submission" date="2023-10" db="EMBL/GenBank/DDBJ databases">
        <authorList>
            <person name="Chen Y."/>
            <person name="Shah S."/>
            <person name="Dougan E. K."/>
            <person name="Thang M."/>
            <person name="Chan C."/>
        </authorList>
    </citation>
    <scope>NUCLEOTIDE SEQUENCE [LARGE SCALE GENOMIC DNA]</scope>
</reference>
<evidence type="ECO:0000313" key="2">
    <source>
        <dbReference type="Proteomes" id="UP001189429"/>
    </source>
</evidence>
<evidence type="ECO:0008006" key="3">
    <source>
        <dbReference type="Google" id="ProtNLM"/>
    </source>
</evidence>
<dbReference type="Gene3D" id="2.60.270.50">
    <property type="match status" value="1"/>
</dbReference>